<dbReference type="Pfam" id="PF01494">
    <property type="entry name" value="FAD_binding_3"/>
    <property type="match status" value="1"/>
</dbReference>
<dbReference type="EMBL" id="JBHTGP010000005">
    <property type="protein sequence ID" value="MFD0684951.1"/>
    <property type="molecule type" value="Genomic_DNA"/>
</dbReference>
<comment type="caution">
    <text evidence="4">The sequence shown here is derived from an EMBL/GenBank/DDBJ whole genome shotgun (WGS) entry which is preliminary data.</text>
</comment>
<dbReference type="SUPFAM" id="SSF51905">
    <property type="entry name" value="FAD/NAD(P)-binding domain"/>
    <property type="match status" value="1"/>
</dbReference>
<dbReference type="PANTHER" id="PTHR13789:SF309">
    <property type="entry name" value="PUTATIVE (AFU_ORTHOLOGUE AFUA_6G14510)-RELATED"/>
    <property type="match status" value="1"/>
</dbReference>
<dbReference type="PRINTS" id="PR00420">
    <property type="entry name" value="RNGMNOXGNASE"/>
</dbReference>
<proteinExistence type="predicted"/>
<dbReference type="Proteomes" id="UP001597063">
    <property type="component" value="Unassembled WGS sequence"/>
</dbReference>
<evidence type="ECO:0000313" key="5">
    <source>
        <dbReference type="Proteomes" id="UP001597063"/>
    </source>
</evidence>
<dbReference type="InterPro" id="IPR050493">
    <property type="entry name" value="FAD-dep_Monooxygenase_BioMet"/>
</dbReference>
<feature type="domain" description="FAD-binding" evidence="3">
    <location>
        <begin position="9"/>
        <end position="336"/>
    </location>
</feature>
<dbReference type="PANTHER" id="PTHR13789">
    <property type="entry name" value="MONOOXYGENASE"/>
    <property type="match status" value="1"/>
</dbReference>
<dbReference type="Gene3D" id="3.50.50.60">
    <property type="entry name" value="FAD/NAD(P)-binding domain"/>
    <property type="match status" value="1"/>
</dbReference>
<sequence>MKADQGRSAIVAGAGIGGLAAAIGLLRGGWDVTVLERAPELREAGAGWSFAPNALRAADALGVGAEFRACSVPTEAGATMRRPDGAYLMRFRPDADPPLLANHRAELQRVLARHVPAERIRTGAEVTGVRQDGDGVTVTCRDGGEVRADLLVGADGIHSAVRRGAWPDAPEPVYQRILCWRGVTEPGAVRSVHGFQTWGRGARFGAHPLNGERVFWFLTVRQEEQGLRFDDDLGEVSARTRGWHEPIPALLAATRPEAVLRHDIYDLDPLPSYVKGRVALLGDAAHAMTPFLAQGACQALEDAVVLAAETAGAGDVAQALDRYDAARRPRARQVQRMARTDPRLSLSTSPVTYRLMTAMTRLASSGVARRKSARLWHWTPDGNESGSSEGRFRSD</sequence>
<reference evidence="5" key="1">
    <citation type="journal article" date="2019" name="Int. J. Syst. Evol. Microbiol.">
        <title>The Global Catalogue of Microorganisms (GCM) 10K type strain sequencing project: providing services to taxonomists for standard genome sequencing and annotation.</title>
        <authorList>
            <consortium name="The Broad Institute Genomics Platform"/>
            <consortium name="The Broad Institute Genome Sequencing Center for Infectious Disease"/>
            <person name="Wu L."/>
            <person name="Ma J."/>
        </authorList>
    </citation>
    <scope>NUCLEOTIDE SEQUENCE [LARGE SCALE GENOMIC DNA]</scope>
    <source>
        <strain evidence="5">JCM 9371</strain>
    </source>
</reference>
<dbReference type="InterPro" id="IPR036188">
    <property type="entry name" value="FAD/NAD-bd_sf"/>
</dbReference>
<evidence type="ECO:0000256" key="2">
    <source>
        <dbReference type="ARBA" id="ARBA00023033"/>
    </source>
</evidence>
<dbReference type="InterPro" id="IPR002938">
    <property type="entry name" value="FAD-bd"/>
</dbReference>
<organism evidence="4 5">
    <name type="scientific">Actinomadura fibrosa</name>
    <dbReference type="NCBI Taxonomy" id="111802"/>
    <lineage>
        <taxon>Bacteria</taxon>
        <taxon>Bacillati</taxon>
        <taxon>Actinomycetota</taxon>
        <taxon>Actinomycetes</taxon>
        <taxon>Streptosporangiales</taxon>
        <taxon>Thermomonosporaceae</taxon>
        <taxon>Actinomadura</taxon>
    </lineage>
</organism>
<evidence type="ECO:0000256" key="1">
    <source>
        <dbReference type="ARBA" id="ARBA00023002"/>
    </source>
</evidence>
<dbReference type="RefSeq" id="WP_165502835.1">
    <property type="nucleotide sequence ID" value="NZ_CAACUY010000033.1"/>
</dbReference>
<gene>
    <name evidence="4" type="ORF">ACFQZM_10605</name>
</gene>
<evidence type="ECO:0000259" key="3">
    <source>
        <dbReference type="Pfam" id="PF01494"/>
    </source>
</evidence>
<name>A0ABW2XER7_9ACTN</name>
<keyword evidence="1" id="KW-0560">Oxidoreductase</keyword>
<keyword evidence="2 4" id="KW-0503">Monooxygenase</keyword>
<protein>
    <submittedName>
        <fullName evidence="4">FAD-dependent monooxygenase</fullName>
    </submittedName>
</protein>
<keyword evidence="5" id="KW-1185">Reference proteome</keyword>
<evidence type="ECO:0000313" key="4">
    <source>
        <dbReference type="EMBL" id="MFD0684951.1"/>
    </source>
</evidence>
<accession>A0ABW2XER7</accession>
<dbReference type="GO" id="GO:0004497">
    <property type="term" value="F:monooxygenase activity"/>
    <property type="evidence" value="ECO:0007669"/>
    <property type="project" value="UniProtKB-KW"/>
</dbReference>